<dbReference type="PANTHER" id="PTHR30404">
    <property type="entry name" value="N-ACETYLMURAMOYL-L-ALANINE AMIDASE"/>
    <property type="match status" value="1"/>
</dbReference>
<evidence type="ECO:0000313" key="4">
    <source>
        <dbReference type="EMBL" id="PSB59473.1"/>
    </source>
</evidence>
<dbReference type="Pfam" id="PF11741">
    <property type="entry name" value="AMIN"/>
    <property type="match status" value="1"/>
</dbReference>
<proteinExistence type="predicted"/>
<dbReference type="OrthoDB" id="9806267at2"/>
<dbReference type="Proteomes" id="UP000238937">
    <property type="component" value="Unassembled WGS sequence"/>
</dbReference>
<dbReference type="InterPro" id="IPR050695">
    <property type="entry name" value="N-acetylmuramoyl_amidase_3"/>
</dbReference>
<organism evidence="4 5">
    <name type="scientific">Chamaesiphon polymorphus CCALA 037</name>
    <dbReference type="NCBI Taxonomy" id="2107692"/>
    <lineage>
        <taxon>Bacteria</taxon>
        <taxon>Bacillati</taxon>
        <taxon>Cyanobacteriota</taxon>
        <taxon>Cyanophyceae</taxon>
        <taxon>Gomontiellales</taxon>
        <taxon>Chamaesiphonaceae</taxon>
        <taxon>Chamaesiphon</taxon>
    </lineage>
</organism>
<sequence length="146" mass="16273">MVKFQFVLVSVFSFCLAAIPADAGQLASWKFDASRNRLDFKTDAGVQPKSVMLFNPTRLVVDLPGISFPKPTVTQRLSGNFRSLRVGQFDSNTTRIVLELQPGYTLNPKRVQFTGENPIDWYVTIPVPERGSTTLPTLSPRSSLPR</sequence>
<evidence type="ECO:0000256" key="2">
    <source>
        <dbReference type="SAM" id="SignalP"/>
    </source>
</evidence>
<dbReference type="GO" id="GO:0030288">
    <property type="term" value="C:outer membrane-bounded periplasmic space"/>
    <property type="evidence" value="ECO:0007669"/>
    <property type="project" value="TreeGrafter"/>
</dbReference>
<keyword evidence="1" id="KW-0378">Hydrolase</keyword>
<dbReference type="GO" id="GO:0008745">
    <property type="term" value="F:N-acetylmuramoyl-L-alanine amidase activity"/>
    <property type="evidence" value="ECO:0007669"/>
    <property type="project" value="TreeGrafter"/>
</dbReference>
<dbReference type="PANTHER" id="PTHR30404:SF0">
    <property type="entry name" value="N-ACETYLMURAMOYL-L-ALANINE AMIDASE AMIC"/>
    <property type="match status" value="1"/>
</dbReference>
<dbReference type="EMBL" id="PVWO01000005">
    <property type="protein sequence ID" value="PSB59473.1"/>
    <property type="molecule type" value="Genomic_DNA"/>
</dbReference>
<dbReference type="AlphaFoldDB" id="A0A2T1GNH7"/>
<name>A0A2T1GNH7_9CYAN</name>
<evidence type="ECO:0000313" key="5">
    <source>
        <dbReference type="Proteomes" id="UP000238937"/>
    </source>
</evidence>
<comment type="caution">
    <text evidence="4">The sequence shown here is derived from an EMBL/GenBank/DDBJ whole genome shotgun (WGS) entry which is preliminary data.</text>
</comment>
<feature type="chain" id="PRO_5015693437" description="AMIN domain-containing protein" evidence="2">
    <location>
        <begin position="24"/>
        <end position="146"/>
    </location>
</feature>
<evidence type="ECO:0000256" key="1">
    <source>
        <dbReference type="ARBA" id="ARBA00022801"/>
    </source>
</evidence>
<feature type="signal peptide" evidence="2">
    <location>
        <begin position="1"/>
        <end position="23"/>
    </location>
</feature>
<keyword evidence="2" id="KW-0732">Signal</keyword>
<evidence type="ECO:0000259" key="3">
    <source>
        <dbReference type="Pfam" id="PF11741"/>
    </source>
</evidence>
<dbReference type="Gene3D" id="2.60.40.3500">
    <property type="match status" value="1"/>
</dbReference>
<keyword evidence="5" id="KW-1185">Reference proteome</keyword>
<protein>
    <recommendedName>
        <fullName evidence="3">AMIN domain-containing protein</fullName>
    </recommendedName>
</protein>
<feature type="domain" description="AMIN" evidence="3">
    <location>
        <begin position="28"/>
        <end position="114"/>
    </location>
</feature>
<accession>A0A2T1GNH7</accession>
<reference evidence="4 5" key="1">
    <citation type="submission" date="2018-03" db="EMBL/GenBank/DDBJ databases">
        <title>The ancient ancestry and fast evolution of plastids.</title>
        <authorList>
            <person name="Moore K.R."/>
            <person name="Magnabosco C."/>
            <person name="Momper L."/>
            <person name="Gold D.A."/>
            <person name="Bosak T."/>
            <person name="Fournier G.P."/>
        </authorList>
    </citation>
    <scope>NUCLEOTIDE SEQUENCE [LARGE SCALE GENOMIC DNA]</scope>
    <source>
        <strain evidence="4 5">CCALA 037</strain>
    </source>
</reference>
<gene>
    <name evidence="4" type="ORF">C7B77_00785</name>
</gene>
<dbReference type="InterPro" id="IPR021731">
    <property type="entry name" value="AMIN_dom"/>
</dbReference>